<protein>
    <submittedName>
        <fullName evidence="1">Uncharacterized protein</fullName>
    </submittedName>
</protein>
<comment type="caution">
    <text evidence="1">The sequence shown here is derived from an EMBL/GenBank/DDBJ whole genome shotgun (WGS) entry which is preliminary data.</text>
</comment>
<dbReference type="RefSeq" id="WP_257921488.1">
    <property type="nucleotide sequence ID" value="NZ_JAMXQV010000009.1"/>
</dbReference>
<evidence type="ECO:0000313" key="1">
    <source>
        <dbReference type="EMBL" id="MCR6484868.1"/>
    </source>
</evidence>
<accession>A0A9X2SK87</accession>
<organism evidence="1 2">
    <name type="scientific">Amycolatopsis iheyensis</name>
    <dbReference type="NCBI Taxonomy" id="2945988"/>
    <lineage>
        <taxon>Bacteria</taxon>
        <taxon>Bacillati</taxon>
        <taxon>Actinomycetota</taxon>
        <taxon>Actinomycetes</taxon>
        <taxon>Pseudonocardiales</taxon>
        <taxon>Pseudonocardiaceae</taxon>
        <taxon>Amycolatopsis</taxon>
    </lineage>
</organism>
<proteinExistence type="predicted"/>
<dbReference type="AlphaFoldDB" id="A0A9X2SK87"/>
<dbReference type="EMBL" id="JAMXQV010000009">
    <property type="protein sequence ID" value="MCR6484868.1"/>
    <property type="molecule type" value="Genomic_DNA"/>
</dbReference>
<dbReference type="Proteomes" id="UP001144096">
    <property type="component" value="Unassembled WGS sequence"/>
</dbReference>
<keyword evidence="2" id="KW-1185">Reference proteome</keyword>
<name>A0A9X2SK87_9PSEU</name>
<sequence length="52" mass="4802">MAGLVAVASVEGWGGRVGGGEERGCGGAAGLAAAESAGRWGGGLGGGERGSW</sequence>
<evidence type="ECO:0000313" key="2">
    <source>
        <dbReference type="Proteomes" id="UP001144096"/>
    </source>
</evidence>
<reference evidence="1" key="1">
    <citation type="submission" date="2022-06" db="EMBL/GenBank/DDBJ databases">
        <title>Amycolatopsis iheyaensis sp. nov., a new species of the genus Amycolatopsis isolated from soil in Iheya island, Japan.</title>
        <authorList>
            <person name="Ngamcharungchit C."/>
            <person name="Kanto H."/>
            <person name="Take A."/>
            <person name="Intra B."/>
            <person name="Matsumoto A."/>
            <person name="Panbangred W."/>
            <person name="Inahashi Y."/>
        </authorList>
    </citation>
    <scope>NUCLEOTIDE SEQUENCE</scope>
    <source>
        <strain evidence="1">OK19-0408</strain>
    </source>
</reference>
<gene>
    <name evidence="1" type="ORF">M8542_18730</name>
</gene>